<feature type="domain" description="Polymerase/histidinol phosphatase N-terminal" evidence="12">
    <location>
        <begin position="32"/>
        <end position="99"/>
    </location>
</feature>
<dbReference type="NCBIfam" id="NF004226">
    <property type="entry name" value="PRK05673.1"/>
    <property type="match status" value="1"/>
</dbReference>
<reference evidence="13 14" key="1">
    <citation type="journal article" date="2004" name="Nucleic Acids Res.">
        <title>Genome sequence of Symbiobacterium thermophilum, an uncultivable bacterium that depends on microbial commensalism.</title>
        <authorList>
            <person name="Ueda K."/>
            <person name="Yamashita A."/>
            <person name="Ishikawa J."/>
            <person name="Shimada M."/>
            <person name="Watsuji T."/>
            <person name="Morimura K."/>
            <person name="Ikeda H."/>
            <person name="Hattori M."/>
            <person name="Beppu T."/>
        </authorList>
    </citation>
    <scope>NUCLEOTIDE SEQUENCE [LARGE SCALE GENOMIC DNA]</scope>
    <source>
        <strain evidence="14">T / IAM 14863</strain>
    </source>
</reference>
<dbReference type="STRING" id="292459.STH659"/>
<dbReference type="GO" id="GO:0005737">
    <property type="term" value="C:cytoplasm"/>
    <property type="evidence" value="ECO:0007669"/>
    <property type="project" value="UniProtKB-SubCell"/>
</dbReference>
<dbReference type="CDD" id="cd12113">
    <property type="entry name" value="PHP_PolIIIA_DnaE3"/>
    <property type="match status" value="1"/>
</dbReference>
<dbReference type="Pfam" id="PF01336">
    <property type="entry name" value="tRNA_anti-codon"/>
    <property type="match status" value="1"/>
</dbReference>
<evidence type="ECO:0000313" key="13">
    <source>
        <dbReference type="EMBL" id="BAD39644.1"/>
    </source>
</evidence>
<comment type="catalytic activity">
    <reaction evidence="10">
        <text>DNA(n) + a 2'-deoxyribonucleoside 5'-triphosphate = DNA(n+1) + diphosphate</text>
        <dbReference type="Rhea" id="RHEA:22508"/>
        <dbReference type="Rhea" id="RHEA-COMP:17339"/>
        <dbReference type="Rhea" id="RHEA-COMP:17340"/>
        <dbReference type="ChEBI" id="CHEBI:33019"/>
        <dbReference type="ChEBI" id="CHEBI:61560"/>
        <dbReference type="ChEBI" id="CHEBI:173112"/>
        <dbReference type="EC" id="2.7.7.7"/>
    </reaction>
</comment>
<dbReference type="EMBL" id="AP006840">
    <property type="protein sequence ID" value="BAD39644.1"/>
    <property type="molecule type" value="Genomic_DNA"/>
</dbReference>
<evidence type="ECO:0000256" key="2">
    <source>
        <dbReference type="ARBA" id="ARBA00009496"/>
    </source>
</evidence>
<dbReference type="eggNOG" id="COG0587">
    <property type="taxonomic scope" value="Bacteria"/>
</dbReference>
<dbReference type="NCBIfam" id="NF005298">
    <property type="entry name" value="PRK06826.1"/>
    <property type="match status" value="1"/>
</dbReference>
<dbReference type="Gene3D" id="3.20.20.140">
    <property type="entry name" value="Metal-dependent hydrolases"/>
    <property type="match status" value="1"/>
</dbReference>
<dbReference type="InterPro" id="IPR012340">
    <property type="entry name" value="NA-bd_OB-fold"/>
</dbReference>
<keyword evidence="5" id="KW-0808">Transferase</keyword>
<comment type="subcellular location">
    <subcellularLocation>
        <location evidence="1">Cytoplasm</location>
    </subcellularLocation>
</comment>
<dbReference type="Pfam" id="PF17657">
    <property type="entry name" value="DNA_pol3_finger"/>
    <property type="match status" value="1"/>
</dbReference>
<keyword evidence="7" id="KW-0235">DNA replication</keyword>
<keyword evidence="6" id="KW-0548">Nucleotidyltransferase</keyword>
<keyword evidence="14" id="KW-1185">Reference proteome</keyword>
<feature type="compositionally biased region" description="Low complexity" evidence="11">
    <location>
        <begin position="1160"/>
        <end position="1173"/>
    </location>
</feature>
<dbReference type="GO" id="GO:0006260">
    <property type="term" value="P:DNA replication"/>
    <property type="evidence" value="ECO:0007669"/>
    <property type="project" value="UniProtKB-KW"/>
</dbReference>
<comment type="similarity">
    <text evidence="2">Belongs to the DNA polymerase type-C family. DnaE subfamily.</text>
</comment>
<proteinExistence type="inferred from homology"/>
<evidence type="ECO:0000256" key="10">
    <source>
        <dbReference type="ARBA" id="ARBA00049244"/>
    </source>
</evidence>
<dbReference type="NCBIfam" id="TIGR00594">
    <property type="entry name" value="polc"/>
    <property type="match status" value="1"/>
</dbReference>
<dbReference type="GO" id="GO:0008408">
    <property type="term" value="F:3'-5' exonuclease activity"/>
    <property type="evidence" value="ECO:0007669"/>
    <property type="project" value="InterPro"/>
</dbReference>
<dbReference type="SUPFAM" id="SSF89550">
    <property type="entry name" value="PHP domain-like"/>
    <property type="match status" value="1"/>
</dbReference>
<dbReference type="InterPro" id="IPR016195">
    <property type="entry name" value="Pol/histidinol_Pase-like"/>
</dbReference>
<dbReference type="EC" id="2.7.7.7" evidence="3"/>
<dbReference type="InterPro" id="IPR004805">
    <property type="entry name" value="DnaE2/DnaE/PolC"/>
</dbReference>
<feature type="region of interest" description="Disordered" evidence="11">
    <location>
        <begin position="1"/>
        <end position="27"/>
    </location>
</feature>
<protein>
    <recommendedName>
        <fullName evidence="4">DNA polymerase III subunit alpha</fullName>
        <ecNumber evidence="3">2.7.7.7</ecNumber>
    </recommendedName>
</protein>
<dbReference type="KEGG" id="sth:STH659"/>
<evidence type="ECO:0000256" key="7">
    <source>
        <dbReference type="ARBA" id="ARBA00022705"/>
    </source>
</evidence>
<organism evidence="13 14">
    <name type="scientific">Symbiobacterium thermophilum (strain DSM 24528 / JCM 14929 / IAM 14863 / T)</name>
    <dbReference type="NCBI Taxonomy" id="292459"/>
    <lineage>
        <taxon>Bacteria</taxon>
        <taxon>Bacillati</taxon>
        <taxon>Bacillota</taxon>
        <taxon>Clostridia</taxon>
        <taxon>Eubacteriales</taxon>
        <taxon>Symbiobacteriaceae</taxon>
        <taxon>Symbiobacterium</taxon>
    </lineage>
</organism>
<dbReference type="InterPro" id="IPR004365">
    <property type="entry name" value="NA-bd_OB_tRNA"/>
</dbReference>
<dbReference type="Pfam" id="PF14579">
    <property type="entry name" value="HHH_6"/>
    <property type="match status" value="1"/>
</dbReference>
<dbReference type="SMART" id="SM00481">
    <property type="entry name" value="POLIIIAc"/>
    <property type="match status" value="1"/>
</dbReference>
<dbReference type="InterPro" id="IPR004013">
    <property type="entry name" value="PHP_dom"/>
</dbReference>
<evidence type="ECO:0000313" key="14">
    <source>
        <dbReference type="Proteomes" id="UP000000417"/>
    </source>
</evidence>
<dbReference type="InterPro" id="IPR011708">
    <property type="entry name" value="DNA_pol3_alpha_NTPase_dom"/>
</dbReference>
<dbReference type="HOGENOM" id="CLU_001600_0_0_9"/>
<dbReference type="InterPro" id="IPR003141">
    <property type="entry name" value="Pol/His_phosphatase_N"/>
</dbReference>
<comment type="function">
    <text evidence="9">DNA polymerase III is a complex, multichain enzyme responsible for most of the replicative synthesis in bacteria. This DNA polymerase also exhibits 3' to 5' exonuclease activity. The alpha chain is the DNA polymerase.</text>
</comment>
<evidence type="ECO:0000256" key="8">
    <source>
        <dbReference type="ARBA" id="ARBA00022932"/>
    </source>
</evidence>
<evidence type="ECO:0000256" key="11">
    <source>
        <dbReference type="SAM" id="MobiDB-lite"/>
    </source>
</evidence>
<sequence>MGACDESISVGERGGSQPHERGDGEMGRPEFVHLHLHTEYSLLDGANRIEPLARRAAELGMRAMAMTDHGVLFGVLPFYKAMRNHGVKPIIGCELYVAPGSRHVKSGGEKPYHLTVLAENYTGYKNLVKLVSAGYTEGFYYKPRVDLELLNTYREGLIVLSGCLAGEVAQKFLAGQPEEARRAIGRYREIFGPDHYFLELQDLGLPEQQGLNRFLLEQGLPVVATNDAHYLRPQDARTQDVLICIGTNKTIDDPNRMRMGTSELYVKSAEEMYWRFGHVPGALENSLAIAERCNVELPLGQIHLPHYALPPGYDAPGYLRKLCYERIGPRYGGRPPEGAMERLEHELNVIISMGFAGYFLIVWDFVEFARSRGIPVGPGRGSGASSLVAYVLGITDVDPLRYGLLFERFLNPERVDMPDFDIDFCYERRGEVIEYVHNKYGAECVAQVITFNTMAARAAVRDVGRALGMSYGEVDRVAKLLPWGQSLDAALEKTEELRTLYEEREEIRTLIDTARAVEGMPRNPSVHAAGVVITADPLVEHVPLYKMGDDSIVTQFDMDQLKEIGLLKMDFLGLRTLTVIDHAVKFVRQYQPDFDIERIPMDDPETYAMIARGETLGLFQIEAGWVADVLRQMKPTRFEDIIATISLCRPGPMEHIPDYIAGKQNPAGVKYLHPDLEPILSETYGVMVYQEQIIQIAHLLAGLSLGQADLLRRAIAKKKREDMEKYGRLFMEALEQRGYSHEVATALYDQMIRFANYGFNKCHATPYAKVAYQTAYLKRHHPVAFMAALMNSVMGQEAKLALYIEECRRLGIQVLPPDVNTSFARFVPDGRTIRFGLGAVKNIGWNAVDAIVAAREEGGPFTSLRDLCERVDLRPLNRRALESLIMAGAFDRVAPPGGRPARRSQMLEALDKILDDAQKLQRHRQAGQISLFDLGVAGPGTAGEEPLPDIPEFPPQRLLAMEKEVLGFYVSGHPLRQYQAALAAHGCLPVAALPEQRDGARVAVGGMVAGLKQVTTRSGANMAFLTLEDQTGQVEVVVFPRVLQACARVLREEQPLLVRGRLQVQEDEVKLLADEVSLLRDDEKPRRPEPPERIEVGAAQPRGLEPGPGRMSGDMGSDPHATVRGPGAAPEPAAARGKQAAPASARQPGPPPASEPAPGPARATAAEAARETPLGPQPQFVYLRVPARDENSPMMRRVEQVLRAHPGPTRVRIKMEPEGKWIEVHEHLRVTVTPSLVNALARIVGEQSVVVR</sequence>
<evidence type="ECO:0000256" key="4">
    <source>
        <dbReference type="ARBA" id="ARBA00019114"/>
    </source>
</evidence>
<dbReference type="PANTHER" id="PTHR32294:SF0">
    <property type="entry name" value="DNA POLYMERASE III SUBUNIT ALPHA"/>
    <property type="match status" value="1"/>
</dbReference>
<dbReference type="Pfam" id="PF07733">
    <property type="entry name" value="DNA_pol3_alpha"/>
    <property type="match status" value="1"/>
</dbReference>
<dbReference type="InterPro" id="IPR029460">
    <property type="entry name" value="DNAPol_HHH"/>
</dbReference>
<evidence type="ECO:0000256" key="9">
    <source>
        <dbReference type="ARBA" id="ARBA00025611"/>
    </source>
</evidence>
<accession>Q67RP9</accession>
<dbReference type="PANTHER" id="PTHR32294">
    <property type="entry name" value="DNA POLYMERASE III SUBUNIT ALPHA"/>
    <property type="match status" value="1"/>
</dbReference>
<dbReference type="CDD" id="cd04485">
    <property type="entry name" value="DnaE_OBF"/>
    <property type="match status" value="1"/>
</dbReference>
<dbReference type="GO" id="GO:0003887">
    <property type="term" value="F:DNA-directed DNA polymerase activity"/>
    <property type="evidence" value="ECO:0007669"/>
    <property type="project" value="UniProtKB-KW"/>
</dbReference>
<dbReference type="Pfam" id="PF02811">
    <property type="entry name" value="PHP"/>
    <property type="match status" value="1"/>
</dbReference>
<dbReference type="Proteomes" id="UP000000417">
    <property type="component" value="Chromosome"/>
</dbReference>
<evidence type="ECO:0000256" key="5">
    <source>
        <dbReference type="ARBA" id="ARBA00022679"/>
    </source>
</evidence>
<dbReference type="Gene3D" id="1.10.150.870">
    <property type="match status" value="1"/>
</dbReference>
<evidence type="ECO:0000259" key="12">
    <source>
        <dbReference type="SMART" id="SM00481"/>
    </source>
</evidence>
<feature type="compositionally biased region" description="Basic and acidic residues" evidence="11">
    <location>
        <begin position="1080"/>
        <end position="1095"/>
    </location>
</feature>
<evidence type="ECO:0000256" key="3">
    <source>
        <dbReference type="ARBA" id="ARBA00012417"/>
    </source>
</evidence>
<name>Q67RP9_SYMTH</name>
<gene>
    <name evidence="13" type="primary">dnaE1</name>
    <name evidence="13" type="ordered locus">STH659</name>
</gene>
<dbReference type="InterPro" id="IPR041931">
    <property type="entry name" value="DNA_pol3_alpha_thumb_dom"/>
</dbReference>
<evidence type="ECO:0000256" key="6">
    <source>
        <dbReference type="ARBA" id="ARBA00022695"/>
    </source>
</evidence>
<feature type="compositionally biased region" description="Basic and acidic residues" evidence="11">
    <location>
        <begin position="18"/>
        <end position="27"/>
    </location>
</feature>
<keyword evidence="8" id="KW-0239">DNA-directed DNA polymerase</keyword>
<evidence type="ECO:0000256" key="1">
    <source>
        <dbReference type="ARBA" id="ARBA00004496"/>
    </source>
</evidence>
<dbReference type="Gene3D" id="2.40.50.140">
    <property type="entry name" value="Nucleic acid-binding proteins"/>
    <property type="match status" value="1"/>
</dbReference>
<dbReference type="GO" id="GO:0003676">
    <property type="term" value="F:nucleic acid binding"/>
    <property type="evidence" value="ECO:0007669"/>
    <property type="project" value="InterPro"/>
</dbReference>
<feature type="compositionally biased region" description="Pro residues" evidence="11">
    <location>
        <begin position="1148"/>
        <end position="1159"/>
    </location>
</feature>
<dbReference type="Gene3D" id="1.10.10.1600">
    <property type="entry name" value="Bacterial DNA polymerase III alpha subunit, thumb domain"/>
    <property type="match status" value="1"/>
</dbReference>
<dbReference type="AlphaFoldDB" id="Q67RP9"/>
<feature type="compositionally biased region" description="Low complexity" evidence="11">
    <location>
        <begin position="1124"/>
        <end position="1147"/>
    </location>
</feature>
<dbReference type="InterPro" id="IPR040982">
    <property type="entry name" value="DNA_pol3_finger"/>
</dbReference>
<feature type="region of interest" description="Disordered" evidence="11">
    <location>
        <begin position="1080"/>
        <end position="1178"/>
    </location>
</feature>